<accession>A0A1Y2ASG3</accession>
<name>A0A1Y2ASG3_9FUNG</name>
<dbReference type="AlphaFoldDB" id="A0A1Y2ASG3"/>
<evidence type="ECO:0000313" key="1">
    <source>
        <dbReference type="EMBL" id="ORY25147.1"/>
    </source>
</evidence>
<dbReference type="EMBL" id="MCOG01000215">
    <property type="protein sequence ID" value="ORY25147.1"/>
    <property type="molecule type" value="Genomic_DNA"/>
</dbReference>
<protein>
    <submittedName>
        <fullName evidence="1">Uncharacterized protein</fullName>
    </submittedName>
</protein>
<keyword evidence="2" id="KW-1185">Reference proteome</keyword>
<evidence type="ECO:0000313" key="2">
    <source>
        <dbReference type="Proteomes" id="UP000193920"/>
    </source>
</evidence>
<reference evidence="1 2" key="1">
    <citation type="submission" date="2016-08" db="EMBL/GenBank/DDBJ databases">
        <title>A Parts List for Fungal Cellulosomes Revealed by Comparative Genomics.</title>
        <authorList>
            <consortium name="DOE Joint Genome Institute"/>
            <person name="Haitjema C.H."/>
            <person name="Gilmore S.P."/>
            <person name="Henske J.K."/>
            <person name="Solomon K.V."/>
            <person name="De Groot R."/>
            <person name="Kuo A."/>
            <person name="Mondo S.J."/>
            <person name="Salamov A.A."/>
            <person name="Labutti K."/>
            <person name="Zhao Z."/>
            <person name="Chiniquy J."/>
            <person name="Barry K."/>
            <person name="Brewer H.M."/>
            <person name="Purvine S.O."/>
            <person name="Wright A.T."/>
            <person name="Boxma B."/>
            <person name="Van Alen T."/>
            <person name="Hackstein J.H."/>
            <person name="Baker S.E."/>
            <person name="Grigoriev I.V."/>
            <person name="O'Malley M.A."/>
        </authorList>
    </citation>
    <scope>NUCLEOTIDE SEQUENCE [LARGE SCALE GENOMIC DNA]</scope>
    <source>
        <strain evidence="1 2">G1</strain>
    </source>
</reference>
<proteinExistence type="predicted"/>
<sequence>MNTTIKIYIINLFIIKNFYWKWRKILELKKVQQIEEKSKLLTENINLIFQMKRKIIQRYIDALNIELQINVNLIILNDKMEFLEYESLHNHLEKEYEASKSIVK</sequence>
<organism evidence="1 2">
    <name type="scientific">Neocallimastix californiae</name>
    <dbReference type="NCBI Taxonomy" id="1754190"/>
    <lineage>
        <taxon>Eukaryota</taxon>
        <taxon>Fungi</taxon>
        <taxon>Fungi incertae sedis</taxon>
        <taxon>Chytridiomycota</taxon>
        <taxon>Chytridiomycota incertae sedis</taxon>
        <taxon>Neocallimastigomycetes</taxon>
        <taxon>Neocallimastigales</taxon>
        <taxon>Neocallimastigaceae</taxon>
        <taxon>Neocallimastix</taxon>
    </lineage>
</organism>
<comment type="caution">
    <text evidence="1">The sequence shown here is derived from an EMBL/GenBank/DDBJ whole genome shotgun (WGS) entry which is preliminary data.</text>
</comment>
<dbReference type="Proteomes" id="UP000193920">
    <property type="component" value="Unassembled WGS sequence"/>
</dbReference>
<dbReference type="OrthoDB" id="6740409at2759"/>
<gene>
    <name evidence="1" type="ORF">LY90DRAFT_514308</name>
</gene>